<dbReference type="EnsemblProtists" id="EKX52500">
    <property type="protein sequence ID" value="EKX52500"/>
    <property type="gene ID" value="GUITHDRAFT_101671"/>
</dbReference>
<evidence type="ECO:0000313" key="3">
    <source>
        <dbReference type="EMBL" id="EKX52500.1"/>
    </source>
</evidence>
<dbReference type="RefSeq" id="XP_005839480.1">
    <property type="nucleotide sequence ID" value="XM_005839423.1"/>
</dbReference>
<reference evidence="3 5" key="1">
    <citation type="journal article" date="2012" name="Nature">
        <title>Algal genomes reveal evolutionary mosaicism and the fate of nucleomorphs.</title>
        <authorList>
            <consortium name="DOE Joint Genome Institute"/>
            <person name="Curtis B.A."/>
            <person name="Tanifuji G."/>
            <person name="Burki F."/>
            <person name="Gruber A."/>
            <person name="Irimia M."/>
            <person name="Maruyama S."/>
            <person name="Arias M.C."/>
            <person name="Ball S.G."/>
            <person name="Gile G.H."/>
            <person name="Hirakawa Y."/>
            <person name="Hopkins J.F."/>
            <person name="Kuo A."/>
            <person name="Rensing S.A."/>
            <person name="Schmutz J."/>
            <person name="Symeonidi A."/>
            <person name="Elias M."/>
            <person name="Eveleigh R.J."/>
            <person name="Herman E.K."/>
            <person name="Klute M.J."/>
            <person name="Nakayama T."/>
            <person name="Obornik M."/>
            <person name="Reyes-Prieto A."/>
            <person name="Armbrust E.V."/>
            <person name="Aves S.J."/>
            <person name="Beiko R.G."/>
            <person name="Coutinho P."/>
            <person name="Dacks J.B."/>
            <person name="Durnford D.G."/>
            <person name="Fast N.M."/>
            <person name="Green B.R."/>
            <person name="Grisdale C.J."/>
            <person name="Hempel F."/>
            <person name="Henrissat B."/>
            <person name="Hoppner M.P."/>
            <person name="Ishida K."/>
            <person name="Kim E."/>
            <person name="Koreny L."/>
            <person name="Kroth P.G."/>
            <person name="Liu Y."/>
            <person name="Malik S.B."/>
            <person name="Maier U.G."/>
            <person name="McRose D."/>
            <person name="Mock T."/>
            <person name="Neilson J.A."/>
            <person name="Onodera N.T."/>
            <person name="Poole A.M."/>
            <person name="Pritham E.J."/>
            <person name="Richards T.A."/>
            <person name="Rocap G."/>
            <person name="Roy S.W."/>
            <person name="Sarai C."/>
            <person name="Schaack S."/>
            <person name="Shirato S."/>
            <person name="Slamovits C.H."/>
            <person name="Spencer D.F."/>
            <person name="Suzuki S."/>
            <person name="Worden A.Z."/>
            <person name="Zauner S."/>
            <person name="Barry K."/>
            <person name="Bell C."/>
            <person name="Bharti A.K."/>
            <person name="Crow J.A."/>
            <person name="Grimwood J."/>
            <person name="Kramer R."/>
            <person name="Lindquist E."/>
            <person name="Lucas S."/>
            <person name="Salamov A."/>
            <person name="McFadden G.I."/>
            <person name="Lane C.E."/>
            <person name="Keeling P.J."/>
            <person name="Gray M.W."/>
            <person name="Grigoriev I.V."/>
            <person name="Archibald J.M."/>
        </authorList>
    </citation>
    <scope>NUCLEOTIDE SEQUENCE</scope>
    <source>
        <strain evidence="3 5">CCMP2712</strain>
    </source>
</reference>
<evidence type="ECO:0008006" key="6">
    <source>
        <dbReference type="Google" id="ProtNLM"/>
    </source>
</evidence>
<keyword evidence="5" id="KW-1185">Reference proteome</keyword>
<feature type="region of interest" description="Disordered" evidence="2">
    <location>
        <begin position="188"/>
        <end position="231"/>
    </location>
</feature>
<feature type="coiled-coil region" evidence="1">
    <location>
        <begin position="103"/>
        <end position="157"/>
    </location>
</feature>
<sequence>MQVDAKTEEDTPRARTPSLTKKAMELWALDRKQCKLAAAMGQLKDGKIPSHADVLLEALVKHESEMNMQEERAVERERRKRELDLRRQKTLEERRAAVANKQEVILEKKVARANERVETLEMRRRLKENDEQHLLELKATQQQYRRERERFELVEREWIKQDARNKSMQEREAIRRVHAHHRQMADYQLEEETQSARRDEKVERLKSEQTLKERRDPQVMRADPGSPAVMMGHSKSVIPYANQQRPWAFRLSRWQHAD</sequence>
<dbReference type="HOGENOM" id="CLU_1079459_0_0_1"/>
<accession>L1JWB8</accession>
<evidence type="ECO:0000313" key="4">
    <source>
        <dbReference type="EnsemblProtists" id="EKX52500"/>
    </source>
</evidence>
<gene>
    <name evidence="3" type="ORF">GUITHDRAFT_101671</name>
</gene>
<proteinExistence type="predicted"/>
<evidence type="ECO:0000256" key="2">
    <source>
        <dbReference type="SAM" id="MobiDB-lite"/>
    </source>
</evidence>
<dbReference type="EMBL" id="JH992972">
    <property type="protein sequence ID" value="EKX52500.1"/>
    <property type="molecule type" value="Genomic_DNA"/>
</dbReference>
<dbReference type="PaxDb" id="55529-EKX52500"/>
<dbReference type="AlphaFoldDB" id="L1JWB8"/>
<name>L1JWB8_GUITC</name>
<feature type="coiled-coil region" evidence="1">
    <location>
        <begin position="52"/>
        <end position="79"/>
    </location>
</feature>
<dbReference type="GeneID" id="17309178"/>
<evidence type="ECO:0000313" key="5">
    <source>
        <dbReference type="Proteomes" id="UP000011087"/>
    </source>
</evidence>
<dbReference type="Proteomes" id="UP000011087">
    <property type="component" value="Unassembled WGS sequence"/>
</dbReference>
<organism evidence="3">
    <name type="scientific">Guillardia theta (strain CCMP2712)</name>
    <name type="common">Cryptophyte</name>
    <dbReference type="NCBI Taxonomy" id="905079"/>
    <lineage>
        <taxon>Eukaryota</taxon>
        <taxon>Cryptophyceae</taxon>
        <taxon>Pyrenomonadales</taxon>
        <taxon>Geminigeraceae</taxon>
        <taxon>Guillardia</taxon>
    </lineage>
</organism>
<feature type="compositionally biased region" description="Basic and acidic residues" evidence="2">
    <location>
        <begin position="194"/>
        <end position="218"/>
    </location>
</feature>
<reference evidence="5" key="2">
    <citation type="submission" date="2012-11" db="EMBL/GenBank/DDBJ databases">
        <authorList>
            <person name="Kuo A."/>
            <person name="Curtis B.A."/>
            <person name="Tanifuji G."/>
            <person name="Burki F."/>
            <person name="Gruber A."/>
            <person name="Irimia M."/>
            <person name="Maruyama S."/>
            <person name="Arias M.C."/>
            <person name="Ball S.G."/>
            <person name="Gile G.H."/>
            <person name="Hirakawa Y."/>
            <person name="Hopkins J.F."/>
            <person name="Rensing S.A."/>
            <person name="Schmutz J."/>
            <person name="Symeonidi A."/>
            <person name="Elias M."/>
            <person name="Eveleigh R.J."/>
            <person name="Herman E.K."/>
            <person name="Klute M.J."/>
            <person name="Nakayama T."/>
            <person name="Obornik M."/>
            <person name="Reyes-Prieto A."/>
            <person name="Armbrust E.V."/>
            <person name="Aves S.J."/>
            <person name="Beiko R.G."/>
            <person name="Coutinho P."/>
            <person name="Dacks J.B."/>
            <person name="Durnford D.G."/>
            <person name="Fast N.M."/>
            <person name="Green B.R."/>
            <person name="Grisdale C."/>
            <person name="Hempe F."/>
            <person name="Henrissat B."/>
            <person name="Hoppner M.P."/>
            <person name="Ishida K.-I."/>
            <person name="Kim E."/>
            <person name="Koreny L."/>
            <person name="Kroth P.G."/>
            <person name="Liu Y."/>
            <person name="Malik S.-B."/>
            <person name="Maier U.G."/>
            <person name="McRose D."/>
            <person name="Mock T."/>
            <person name="Neilson J.A."/>
            <person name="Onodera N.T."/>
            <person name="Poole A.M."/>
            <person name="Pritham E.J."/>
            <person name="Richards T.A."/>
            <person name="Rocap G."/>
            <person name="Roy S.W."/>
            <person name="Sarai C."/>
            <person name="Schaack S."/>
            <person name="Shirato S."/>
            <person name="Slamovits C.H."/>
            <person name="Spencer D.F."/>
            <person name="Suzuki S."/>
            <person name="Worden A.Z."/>
            <person name="Zauner S."/>
            <person name="Barry K."/>
            <person name="Bell C."/>
            <person name="Bharti A.K."/>
            <person name="Crow J.A."/>
            <person name="Grimwood J."/>
            <person name="Kramer R."/>
            <person name="Lindquist E."/>
            <person name="Lucas S."/>
            <person name="Salamov A."/>
            <person name="McFadden G.I."/>
            <person name="Lane C.E."/>
            <person name="Keeling P.J."/>
            <person name="Gray M.W."/>
            <person name="Grigoriev I.V."/>
            <person name="Archibald J.M."/>
        </authorList>
    </citation>
    <scope>NUCLEOTIDE SEQUENCE</scope>
    <source>
        <strain evidence="5">CCMP2712</strain>
    </source>
</reference>
<evidence type="ECO:0000256" key="1">
    <source>
        <dbReference type="SAM" id="Coils"/>
    </source>
</evidence>
<protein>
    <recommendedName>
        <fullName evidence="6">Trichohyalin-plectin-homology domain-containing protein</fullName>
    </recommendedName>
</protein>
<dbReference type="KEGG" id="gtt:GUITHDRAFT_101671"/>
<reference evidence="4" key="3">
    <citation type="submission" date="2016-03" db="UniProtKB">
        <authorList>
            <consortium name="EnsemblProtists"/>
        </authorList>
    </citation>
    <scope>IDENTIFICATION</scope>
</reference>
<keyword evidence="1" id="KW-0175">Coiled coil</keyword>